<evidence type="ECO:0000259" key="1">
    <source>
        <dbReference type="PROSITE" id="PS50035"/>
    </source>
</evidence>
<keyword evidence="3" id="KW-1185">Reference proteome</keyword>
<feature type="domain" description="PLD phosphodiesterase" evidence="1">
    <location>
        <begin position="322"/>
        <end position="349"/>
    </location>
</feature>
<accession>A0A2S7U2Q0</accession>
<comment type="caution">
    <text evidence="2">The sequence shown here is derived from an EMBL/GenBank/DDBJ whole genome shotgun (WGS) entry which is preliminary data.</text>
</comment>
<dbReference type="CDD" id="cd09159">
    <property type="entry name" value="PLDc_ybhO_like_2"/>
    <property type="match status" value="1"/>
</dbReference>
<evidence type="ECO:0000313" key="3">
    <source>
        <dbReference type="Proteomes" id="UP000239907"/>
    </source>
</evidence>
<dbReference type="GO" id="GO:0008808">
    <property type="term" value="F:cardiolipin synthase activity"/>
    <property type="evidence" value="ECO:0007669"/>
    <property type="project" value="TreeGrafter"/>
</dbReference>
<name>A0A2S7U2Q0_9BACT</name>
<organism evidence="2 3">
    <name type="scientific">Rubritalea profundi</name>
    <dbReference type="NCBI Taxonomy" id="1658618"/>
    <lineage>
        <taxon>Bacteria</taxon>
        <taxon>Pseudomonadati</taxon>
        <taxon>Verrucomicrobiota</taxon>
        <taxon>Verrucomicrobiia</taxon>
        <taxon>Verrucomicrobiales</taxon>
        <taxon>Rubritaleaceae</taxon>
        <taxon>Rubritalea</taxon>
    </lineage>
</organism>
<dbReference type="InterPro" id="IPR001736">
    <property type="entry name" value="PLipase_D/transphosphatidylase"/>
</dbReference>
<dbReference type="InterPro" id="IPR025202">
    <property type="entry name" value="PLD-like_dom"/>
</dbReference>
<dbReference type="GO" id="GO:0032049">
    <property type="term" value="P:cardiolipin biosynthetic process"/>
    <property type="evidence" value="ECO:0007669"/>
    <property type="project" value="UniProtKB-ARBA"/>
</dbReference>
<dbReference type="PROSITE" id="PS50035">
    <property type="entry name" value="PLD"/>
    <property type="match status" value="2"/>
</dbReference>
<evidence type="ECO:0000313" key="2">
    <source>
        <dbReference type="EMBL" id="PQJ28674.1"/>
    </source>
</evidence>
<dbReference type="Gene3D" id="3.30.870.10">
    <property type="entry name" value="Endonuclease Chain A"/>
    <property type="match status" value="2"/>
</dbReference>
<dbReference type="PANTHER" id="PTHR21248:SF22">
    <property type="entry name" value="PHOSPHOLIPASE D"/>
    <property type="match status" value="1"/>
</dbReference>
<proteinExistence type="predicted"/>
<gene>
    <name evidence="2" type="ORF">BSZ32_09285</name>
</gene>
<sequence length="408" mass="45551">MSIVGLVSCAKLDDSPFIGMGTSAPALASPQFDQAMEQEAQAAWIEGNQIDTLVNGEEYFPVMLEAVKSAKRTITFETFVAVDGYVTYDLVMAMCERAQAGVRVHVVLDGVGSMKLDERYLTALRNAGVEVELYRPFNCLRLLHCNNRDHRKILVVDGKLAFTGGAGYADCWNGAAKGKWQWRDTMYRVRGPLVAELQRGFMNNWKELRGVDLKSEAYFPQLKRVGNMKAQVVLGAPCERGDTLGAGYLLAIDAAQQSLLIEHAYFVPNKQLRKALFRAMARGVEVDIILPSGHIDTPIVRQTSMSHWPELLAAGARIYEFQPSMMHGKLIVVDDELSIIGSGNFDDRTFFINDEVNVHVLSKRFAGEQRRMFENDLKSCEEKCAADAKARIVDLPRRWAGKLVEPQL</sequence>
<feature type="domain" description="PLD phosphodiesterase" evidence="1">
    <location>
        <begin position="145"/>
        <end position="172"/>
    </location>
</feature>
<dbReference type="CDD" id="cd09110">
    <property type="entry name" value="PLDc_CLS_1"/>
    <property type="match status" value="1"/>
</dbReference>
<dbReference type="SUPFAM" id="SSF56024">
    <property type="entry name" value="Phospholipase D/nuclease"/>
    <property type="match status" value="2"/>
</dbReference>
<dbReference type="AlphaFoldDB" id="A0A2S7U2Q0"/>
<protein>
    <recommendedName>
        <fullName evidence="1">PLD phosphodiesterase domain-containing protein</fullName>
    </recommendedName>
</protein>
<dbReference type="GO" id="GO:0016020">
    <property type="term" value="C:membrane"/>
    <property type="evidence" value="ECO:0007669"/>
    <property type="project" value="TreeGrafter"/>
</dbReference>
<dbReference type="SMART" id="SM00155">
    <property type="entry name" value="PLDc"/>
    <property type="match status" value="2"/>
</dbReference>
<reference evidence="2 3" key="1">
    <citation type="submission" date="2016-12" db="EMBL/GenBank/DDBJ databases">
        <title>Study of bacterial adaptation to deep sea.</title>
        <authorList>
            <person name="Song J."/>
            <person name="Yoshizawa S."/>
            <person name="Kogure K."/>
        </authorList>
    </citation>
    <scope>NUCLEOTIDE SEQUENCE [LARGE SCALE GENOMIC DNA]</scope>
    <source>
        <strain evidence="2 3">SAORIC-165</strain>
    </source>
</reference>
<dbReference type="Proteomes" id="UP000239907">
    <property type="component" value="Unassembled WGS sequence"/>
</dbReference>
<dbReference type="EMBL" id="MQWA01000001">
    <property type="protein sequence ID" value="PQJ28674.1"/>
    <property type="molecule type" value="Genomic_DNA"/>
</dbReference>
<dbReference type="Pfam" id="PF13091">
    <property type="entry name" value="PLDc_2"/>
    <property type="match status" value="2"/>
</dbReference>
<dbReference type="PANTHER" id="PTHR21248">
    <property type="entry name" value="CARDIOLIPIN SYNTHASE"/>
    <property type="match status" value="1"/>
</dbReference>